<name>A0A7J7EYN3_DICBM</name>
<sequence>MKVKDEYSERDENVLKPEPMGNAEEPEIPYSYSREYNEYENVKLERHVVSYDSSRPTSGKMNCDVCGLSCISFNVLMVHKRSHTGERPFQCNQCGASFTQKGNLLRHIKLHTGEKPFKCHLCNYACQRRDALTGHLRTHSVEKPYKCEFCGRSYKQRSSLEEHKERCRTFLQSTDLGETVYFLFSPFTNVFFSLFFLRFSKPASAEARHIKAEMGSERALVLDRLASNVAKRKSSMPQKFIGKNTTLFPAVVSR</sequence>
<dbReference type="InterPro" id="IPR036236">
    <property type="entry name" value="Znf_C2H2_sf"/>
</dbReference>
<feature type="domain" description="C2H2-type" evidence="22">
    <location>
        <begin position="89"/>
        <end position="116"/>
    </location>
</feature>
<keyword evidence="10" id="KW-0832">Ubl conjugation</keyword>
<feature type="domain" description="C2H2-type" evidence="22">
    <location>
        <begin position="117"/>
        <end position="144"/>
    </location>
</feature>
<dbReference type="Gene3D" id="3.30.160.60">
    <property type="entry name" value="Classic Zinc Finger"/>
    <property type="match status" value="4"/>
</dbReference>
<dbReference type="FunFam" id="3.30.160.60:FF:002057">
    <property type="entry name" value="IKAROS family zinc finger 3"/>
    <property type="match status" value="1"/>
</dbReference>
<evidence type="ECO:0000256" key="15">
    <source>
        <dbReference type="ARBA" id="ARBA00023242"/>
    </source>
</evidence>
<gene>
    <name evidence="23" type="ORF">HPG69_003612</name>
</gene>
<evidence type="ECO:0000313" key="24">
    <source>
        <dbReference type="Proteomes" id="UP000551758"/>
    </source>
</evidence>
<keyword evidence="4" id="KW-1017">Isopeptide bond</keyword>
<evidence type="ECO:0000256" key="13">
    <source>
        <dbReference type="ARBA" id="ARBA00023125"/>
    </source>
</evidence>
<keyword evidence="3" id="KW-0963">Cytoplasm</keyword>
<dbReference type="GO" id="GO:0042113">
    <property type="term" value="P:B cell activation"/>
    <property type="evidence" value="ECO:0007669"/>
    <property type="project" value="UniProtKB-KW"/>
</dbReference>
<dbReference type="GO" id="GO:0000978">
    <property type="term" value="F:RNA polymerase II cis-regulatory region sequence-specific DNA binding"/>
    <property type="evidence" value="ECO:0007669"/>
    <property type="project" value="TreeGrafter"/>
</dbReference>
<dbReference type="Pfam" id="PF00096">
    <property type="entry name" value="zf-C2H2"/>
    <property type="match status" value="3"/>
</dbReference>
<evidence type="ECO:0000256" key="3">
    <source>
        <dbReference type="ARBA" id="ARBA00022490"/>
    </source>
</evidence>
<evidence type="ECO:0000256" key="1">
    <source>
        <dbReference type="ARBA" id="ARBA00004123"/>
    </source>
</evidence>
<dbReference type="InterPro" id="IPR013087">
    <property type="entry name" value="Znf_C2H2_type"/>
</dbReference>
<evidence type="ECO:0000256" key="12">
    <source>
        <dbReference type="ARBA" id="ARBA00023015"/>
    </source>
</evidence>
<dbReference type="GO" id="GO:0005737">
    <property type="term" value="C:cytoplasm"/>
    <property type="evidence" value="ECO:0007669"/>
    <property type="project" value="UniProtKB-SubCell"/>
</dbReference>
<feature type="region of interest" description="Disordered" evidence="21">
    <location>
        <begin position="1"/>
        <end position="28"/>
    </location>
</feature>
<keyword evidence="9" id="KW-0862">Zinc</keyword>
<dbReference type="GO" id="GO:0006357">
    <property type="term" value="P:regulation of transcription by RNA polymerase II"/>
    <property type="evidence" value="ECO:0007669"/>
    <property type="project" value="TreeGrafter"/>
</dbReference>
<dbReference type="AlphaFoldDB" id="A0A7J7EYN3"/>
<feature type="domain" description="C2H2-type" evidence="22">
    <location>
        <begin position="145"/>
        <end position="173"/>
    </location>
</feature>
<reference evidence="23 24" key="1">
    <citation type="journal article" date="2020" name="Mol. Biol. Evol.">
        <title>Interspecific Gene Flow and the Evolution of Specialization in Black and White Rhinoceros.</title>
        <authorList>
            <person name="Moodley Y."/>
            <person name="Westbury M.V."/>
            <person name="Russo I.M."/>
            <person name="Gopalakrishnan S."/>
            <person name="Rakotoarivelo A."/>
            <person name="Olsen R.A."/>
            <person name="Prost S."/>
            <person name="Tunstall T."/>
            <person name="Ryder O.A."/>
            <person name="Dalen L."/>
            <person name="Bruford M.W."/>
        </authorList>
    </citation>
    <scope>NUCLEOTIDE SEQUENCE [LARGE SCALE GENOMIC DNA]</scope>
    <source>
        <strain evidence="23">SBR-YM</strain>
        <tissue evidence="23">Skin</tissue>
    </source>
</reference>
<keyword evidence="13" id="KW-0238">DNA-binding</keyword>
<comment type="similarity">
    <text evidence="16">Belongs to the Ikaros C2H2-type zinc-finger protein family.</text>
</comment>
<dbReference type="EMBL" id="JACDTQ010001895">
    <property type="protein sequence ID" value="KAF5920817.1"/>
    <property type="molecule type" value="Genomic_DNA"/>
</dbReference>
<dbReference type="SMART" id="SM00355">
    <property type="entry name" value="ZnF_C2H2"/>
    <property type="match status" value="4"/>
</dbReference>
<keyword evidence="11" id="KW-0075">B-cell activation</keyword>
<dbReference type="PROSITE" id="PS50157">
    <property type="entry name" value="ZINC_FINGER_C2H2_2"/>
    <property type="match status" value="4"/>
</dbReference>
<keyword evidence="5" id="KW-0597">Phosphoprotein</keyword>
<keyword evidence="12" id="KW-0805">Transcription regulation</keyword>
<evidence type="ECO:0000256" key="4">
    <source>
        <dbReference type="ARBA" id="ARBA00022499"/>
    </source>
</evidence>
<feature type="compositionally biased region" description="Basic and acidic residues" evidence="21">
    <location>
        <begin position="1"/>
        <end position="15"/>
    </location>
</feature>
<evidence type="ECO:0000256" key="19">
    <source>
        <dbReference type="ARBA" id="ARBA00084063"/>
    </source>
</evidence>
<dbReference type="PANTHER" id="PTHR24404">
    <property type="entry name" value="ZINC FINGER PROTEIN"/>
    <property type="match status" value="1"/>
</dbReference>
<comment type="function">
    <text evidence="17">Transcription factor that plays an important role in the regulation of lymphocyte differentiation. Plays an essential role in regulation of B-cell differentiation, proliferation and maturation to an effector state. Involved in regulating BCL2 expression and controlling apoptosis in T-cells in an IL2-dependent manner.</text>
</comment>
<keyword evidence="6" id="KW-0479">Metal-binding</keyword>
<feature type="domain" description="C2H2-type" evidence="22">
    <location>
        <begin position="61"/>
        <end position="88"/>
    </location>
</feature>
<keyword evidence="14" id="KW-0804">Transcription</keyword>
<evidence type="ECO:0000256" key="14">
    <source>
        <dbReference type="ARBA" id="ARBA00023163"/>
    </source>
</evidence>
<evidence type="ECO:0000256" key="18">
    <source>
        <dbReference type="ARBA" id="ARBA00072492"/>
    </source>
</evidence>
<dbReference type="PANTHER" id="PTHR24404:SF23">
    <property type="entry name" value="ZINC FINGER PROTEIN AIOLOS"/>
    <property type="match status" value="1"/>
</dbReference>
<dbReference type="FunFam" id="3.30.160.60:FF:000265">
    <property type="entry name" value="IKAROS family zinc finger 1"/>
    <property type="match status" value="1"/>
</dbReference>
<dbReference type="GO" id="GO:0005634">
    <property type="term" value="C:nucleus"/>
    <property type="evidence" value="ECO:0007669"/>
    <property type="project" value="UniProtKB-SubCell"/>
</dbReference>
<evidence type="ECO:0000256" key="8">
    <source>
        <dbReference type="ARBA" id="ARBA00022771"/>
    </source>
</evidence>
<evidence type="ECO:0000256" key="10">
    <source>
        <dbReference type="ARBA" id="ARBA00022843"/>
    </source>
</evidence>
<comment type="caution">
    <text evidence="23">The sequence shown here is derived from an EMBL/GenBank/DDBJ whole genome shotgun (WGS) entry which is preliminary data.</text>
</comment>
<organism evidence="23 24">
    <name type="scientific">Diceros bicornis minor</name>
    <name type="common">South-central black rhinoceros</name>
    <dbReference type="NCBI Taxonomy" id="77932"/>
    <lineage>
        <taxon>Eukaryota</taxon>
        <taxon>Metazoa</taxon>
        <taxon>Chordata</taxon>
        <taxon>Craniata</taxon>
        <taxon>Vertebrata</taxon>
        <taxon>Euteleostomi</taxon>
        <taxon>Mammalia</taxon>
        <taxon>Eutheria</taxon>
        <taxon>Laurasiatheria</taxon>
        <taxon>Perissodactyla</taxon>
        <taxon>Rhinocerotidae</taxon>
        <taxon>Diceros</taxon>
    </lineage>
</organism>
<dbReference type="Proteomes" id="UP000551758">
    <property type="component" value="Unassembled WGS sequence"/>
</dbReference>
<dbReference type="InterPro" id="IPR050589">
    <property type="entry name" value="Ikaros_C2H2-ZF"/>
</dbReference>
<evidence type="ECO:0000256" key="21">
    <source>
        <dbReference type="SAM" id="MobiDB-lite"/>
    </source>
</evidence>
<evidence type="ECO:0000259" key="22">
    <source>
        <dbReference type="PROSITE" id="PS50157"/>
    </source>
</evidence>
<dbReference type="GO" id="GO:0003700">
    <property type="term" value="F:DNA-binding transcription factor activity"/>
    <property type="evidence" value="ECO:0007669"/>
    <property type="project" value="TreeGrafter"/>
</dbReference>
<comment type="subcellular location">
    <subcellularLocation>
        <location evidence="2">Cytoplasm</location>
    </subcellularLocation>
    <subcellularLocation>
        <location evidence="1">Nucleus</location>
    </subcellularLocation>
</comment>
<evidence type="ECO:0000256" key="6">
    <source>
        <dbReference type="ARBA" id="ARBA00022723"/>
    </source>
</evidence>
<evidence type="ECO:0000256" key="17">
    <source>
        <dbReference type="ARBA" id="ARBA00058184"/>
    </source>
</evidence>
<protein>
    <recommendedName>
        <fullName evidence="18">Zinc finger protein Aiolos</fullName>
    </recommendedName>
    <alternativeName>
        <fullName evidence="19">Ikaros family zinc finger protein 3</fullName>
    </alternativeName>
</protein>
<dbReference type="GO" id="GO:0008270">
    <property type="term" value="F:zinc ion binding"/>
    <property type="evidence" value="ECO:0007669"/>
    <property type="project" value="UniProtKB-KW"/>
</dbReference>
<proteinExistence type="inferred from homology"/>
<evidence type="ECO:0000256" key="9">
    <source>
        <dbReference type="ARBA" id="ARBA00022833"/>
    </source>
</evidence>
<accession>A0A7J7EYN3</accession>
<evidence type="ECO:0000313" key="23">
    <source>
        <dbReference type="EMBL" id="KAF5920817.1"/>
    </source>
</evidence>
<evidence type="ECO:0000256" key="16">
    <source>
        <dbReference type="ARBA" id="ARBA00038390"/>
    </source>
</evidence>
<dbReference type="SUPFAM" id="SSF57667">
    <property type="entry name" value="beta-beta-alpha zinc fingers"/>
    <property type="match status" value="2"/>
</dbReference>
<keyword evidence="15" id="KW-0539">Nucleus</keyword>
<evidence type="ECO:0000256" key="5">
    <source>
        <dbReference type="ARBA" id="ARBA00022553"/>
    </source>
</evidence>
<dbReference type="FunFam" id="3.30.160.60:FF:000073">
    <property type="entry name" value="IKAROS family zinc finger 1"/>
    <property type="match status" value="1"/>
</dbReference>
<evidence type="ECO:0000256" key="2">
    <source>
        <dbReference type="ARBA" id="ARBA00004496"/>
    </source>
</evidence>
<evidence type="ECO:0000256" key="11">
    <source>
        <dbReference type="ARBA" id="ARBA00022936"/>
    </source>
</evidence>
<dbReference type="FunFam" id="3.30.160.60:FF:000080">
    <property type="entry name" value="IKAROS family zinc finger 4"/>
    <property type="match status" value="1"/>
</dbReference>
<keyword evidence="8 20" id="KW-0863">Zinc-finger</keyword>
<dbReference type="PROSITE" id="PS00028">
    <property type="entry name" value="ZINC_FINGER_C2H2_1"/>
    <property type="match status" value="3"/>
</dbReference>
<evidence type="ECO:0000256" key="7">
    <source>
        <dbReference type="ARBA" id="ARBA00022737"/>
    </source>
</evidence>
<keyword evidence="24" id="KW-1185">Reference proteome</keyword>
<keyword evidence="7" id="KW-0677">Repeat</keyword>
<evidence type="ECO:0000256" key="20">
    <source>
        <dbReference type="PROSITE-ProRule" id="PRU00042"/>
    </source>
</evidence>